<feature type="transmembrane region" description="Helical" evidence="1">
    <location>
        <begin position="142"/>
        <end position="164"/>
    </location>
</feature>
<comment type="caution">
    <text evidence="2">The sequence shown here is derived from an EMBL/GenBank/DDBJ whole genome shotgun (WGS) entry which is preliminary data.</text>
</comment>
<feature type="transmembrane region" description="Helical" evidence="1">
    <location>
        <begin position="238"/>
        <end position="257"/>
    </location>
</feature>
<dbReference type="Proteomes" id="UP000295560">
    <property type="component" value="Unassembled WGS sequence"/>
</dbReference>
<name>A0A4V2PJ16_PSEEN</name>
<organism evidence="2 3">
    <name type="scientific">Pseudonocardia endophytica</name>
    <dbReference type="NCBI Taxonomy" id="401976"/>
    <lineage>
        <taxon>Bacteria</taxon>
        <taxon>Bacillati</taxon>
        <taxon>Actinomycetota</taxon>
        <taxon>Actinomycetes</taxon>
        <taxon>Pseudonocardiales</taxon>
        <taxon>Pseudonocardiaceae</taxon>
        <taxon>Pseudonocardia</taxon>
    </lineage>
</organism>
<feature type="transmembrane region" description="Helical" evidence="1">
    <location>
        <begin position="176"/>
        <end position="198"/>
    </location>
</feature>
<feature type="transmembrane region" description="Helical" evidence="1">
    <location>
        <begin position="304"/>
        <end position="325"/>
    </location>
</feature>
<proteinExistence type="predicted"/>
<sequence length="337" mass="36176">MRQRIRRVAPAVGLFLLAPLTGEFLLGNLRIDQLYMLAPFALLYGSGALLIRETVRRTGRGWPAILMLAVAYALLEEGPVDQLLWNPSYSEQVTLAGDAYLPALGTNVSIVQAVLSLHAIWSICVPIAMVETFVPERRTVPWLGRVGLAVTVGLFALGVAVWCLGSRMESHFAAGAGQLAGSAVVIGVLVVSAFVIPFRPRRRIEREAPSPWSVGVLALLLTSLMLALVMFWPTWLSQWVSVAGWCVVAATLITLVARWSRYRGWGAAHRLGLAAGALLTYVWVAFPHRPGGADPAGTADPVDLLGNTVFALFAVVLIVSAARVVRRTGEPAAPVSA</sequence>
<feature type="transmembrane region" description="Helical" evidence="1">
    <location>
        <begin position="58"/>
        <end position="75"/>
    </location>
</feature>
<keyword evidence="3" id="KW-1185">Reference proteome</keyword>
<evidence type="ECO:0008006" key="4">
    <source>
        <dbReference type="Google" id="ProtNLM"/>
    </source>
</evidence>
<gene>
    <name evidence="2" type="ORF">EV378_2621</name>
</gene>
<evidence type="ECO:0000256" key="1">
    <source>
        <dbReference type="SAM" id="Phobius"/>
    </source>
</evidence>
<dbReference type="EMBL" id="SMFZ01000001">
    <property type="protein sequence ID" value="TCK26776.1"/>
    <property type="molecule type" value="Genomic_DNA"/>
</dbReference>
<feature type="transmembrane region" description="Helical" evidence="1">
    <location>
        <begin position="32"/>
        <end position="51"/>
    </location>
</feature>
<accession>A0A4V2PJ16</accession>
<dbReference type="AlphaFoldDB" id="A0A4V2PJ16"/>
<feature type="transmembrane region" description="Helical" evidence="1">
    <location>
        <begin position="264"/>
        <end position="284"/>
    </location>
</feature>
<reference evidence="2 3" key="1">
    <citation type="submission" date="2019-03" db="EMBL/GenBank/DDBJ databases">
        <title>Sequencing the genomes of 1000 actinobacteria strains.</title>
        <authorList>
            <person name="Klenk H.-P."/>
        </authorList>
    </citation>
    <scope>NUCLEOTIDE SEQUENCE [LARGE SCALE GENOMIC DNA]</scope>
    <source>
        <strain evidence="2 3">DSM 44969</strain>
    </source>
</reference>
<keyword evidence="1" id="KW-0472">Membrane</keyword>
<feature type="transmembrane region" description="Helical" evidence="1">
    <location>
        <begin position="110"/>
        <end position="130"/>
    </location>
</feature>
<keyword evidence="1" id="KW-0812">Transmembrane</keyword>
<dbReference type="RefSeq" id="WP_207908655.1">
    <property type="nucleotide sequence ID" value="NZ_SMFZ01000001.1"/>
</dbReference>
<protein>
    <recommendedName>
        <fullName evidence="4">DUF998 domain-containing protein</fullName>
    </recommendedName>
</protein>
<evidence type="ECO:0000313" key="2">
    <source>
        <dbReference type="EMBL" id="TCK26776.1"/>
    </source>
</evidence>
<feature type="transmembrane region" description="Helical" evidence="1">
    <location>
        <begin position="210"/>
        <end position="232"/>
    </location>
</feature>
<evidence type="ECO:0000313" key="3">
    <source>
        <dbReference type="Proteomes" id="UP000295560"/>
    </source>
</evidence>
<keyword evidence="1" id="KW-1133">Transmembrane helix</keyword>